<protein>
    <submittedName>
        <fullName evidence="3">M16 family metallopeptidase</fullName>
    </submittedName>
</protein>
<feature type="compositionally biased region" description="Pro residues" evidence="1">
    <location>
        <begin position="471"/>
        <end position="485"/>
    </location>
</feature>
<accession>A0ABW2HMJ2</accession>
<dbReference type="Gene3D" id="3.30.830.10">
    <property type="entry name" value="Metalloenzyme, LuxS/M16 peptidase-like"/>
    <property type="match status" value="2"/>
</dbReference>
<dbReference type="SUPFAM" id="SSF63411">
    <property type="entry name" value="LuxS/MPP-like metallohydrolase"/>
    <property type="match status" value="2"/>
</dbReference>
<keyword evidence="2" id="KW-0812">Transmembrane</keyword>
<feature type="region of interest" description="Disordered" evidence="1">
    <location>
        <begin position="465"/>
        <end position="485"/>
    </location>
</feature>
<dbReference type="Proteomes" id="UP001596548">
    <property type="component" value="Unassembled WGS sequence"/>
</dbReference>
<feature type="transmembrane region" description="Helical" evidence="2">
    <location>
        <begin position="543"/>
        <end position="562"/>
    </location>
</feature>
<organism evidence="3 4">
    <name type="scientific">Paractinoplanes rhizophilus</name>
    <dbReference type="NCBI Taxonomy" id="1416877"/>
    <lineage>
        <taxon>Bacteria</taxon>
        <taxon>Bacillati</taxon>
        <taxon>Actinomycetota</taxon>
        <taxon>Actinomycetes</taxon>
        <taxon>Micromonosporales</taxon>
        <taxon>Micromonosporaceae</taxon>
        <taxon>Paractinoplanes</taxon>
    </lineage>
</organism>
<keyword evidence="2" id="KW-0472">Membrane</keyword>
<proteinExistence type="predicted"/>
<keyword evidence="4" id="KW-1185">Reference proteome</keyword>
<evidence type="ECO:0000256" key="2">
    <source>
        <dbReference type="SAM" id="Phobius"/>
    </source>
</evidence>
<dbReference type="InterPro" id="IPR011249">
    <property type="entry name" value="Metalloenz_LuxS/M16"/>
</dbReference>
<evidence type="ECO:0000313" key="4">
    <source>
        <dbReference type="Proteomes" id="UP001596548"/>
    </source>
</evidence>
<sequence>MIKQFESDGVPVLLAPATGPSHAGLVFRVGIADEPLARRGITHLVEHLALHSVGVADYHYNGATGVEFTYFHMRGAEKDVATFLNGVCAALRDLPMRRLAAERDLLQAEANGRTPGVAEPLALWRHGGRDYGTVAYPEWGLPAITEDDLRAWVARYFTRENVVLWVAGDALPADLRLDLPAGARRPAPAPSSALPGTPAFFPGSPGLVAWDAMVPRSTAAGVFAAVLERVLFRELRQEAGLSYIAKTDYQPVGADSAVITAIADALPEKHGAVLGGFVDVLAALRFGRIDPADVAAVVNQRAEALRHGEESAARLPAQAFALLSGRPVEDVEDALAAARAVTVADVADVAAAAWDSGLLMAPEPADWAGFAAAPLASASAVTGTAYASLEDSGERLVVGPDGVTATAGGTLTTVRFDDCVLVRAWPDGARQLFGADGTAIRVEPTLSANGPQAVAAIDARVGPEIRVGQPPREPGSIPRPRPRPVPPAGLQAAAIRVQKVLTGFRRASTRTQLSLLLKVLGSLLFAGGVAISAVALARGDSGAAAGILFLGGLGAYFAHQVWTGLGVLRRLADAEEP</sequence>
<evidence type="ECO:0000313" key="3">
    <source>
        <dbReference type="EMBL" id="MFC7273690.1"/>
    </source>
</evidence>
<dbReference type="EMBL" id="JBHTBJ010000003">
    <property type="protein sequence ID" value="MFC7273690.1"/>
    <property type="molecule type" value="Genomic_DNA"/>
</dbReference>
<name>A0ABW2HMJ2_9ACTN</name>
<keyword evidence="2" id="KW-1133">Transmembrane helix</keyword>
<gene>
    <name evidence="3" type="ORF">ACFQS1_06855</name>
</gene>
<evidence type="ECO:0000256" key="1">
    <source>
        <dbReference type="SAM" id="MobiDB-lite"/>
    </source>
</evidence>
<dbReference type="RefSeq" id="WP_378965268.1">
    <property type="nucleotide sequence ID" value="NZ_JBHTBJ010000003.1"/>
</dbReference>
<reference evidence="4" key="1">
    <citation type="journal article" date="2019" name="Int. J. Syst. Evol. Microbiol.">
        <title>The Global Catalogue of Microorganisms (GCM) 10K type strain sequencing project: providing services to taxonomists for standard genome sequencing and annotation.</title>
        <authorList>
            <consortium name="The Broad Institute Genomics Platform"/>
            <consortium name="The Broad Institute Genome Sequencing Center for Infectious Disease"/>
            <person name="Wu L."/>
            <person name="Ma J."/>
        </authorList>
    </citation>
    <scope>NUCLEOTIDE SEQUENCE [LARGE SCALE GENOMIC DNA]</scope>
    <source>
        <strain evidence="4">XZYJT-10</strain>
    </source>
</reference>
<comment type="caution">
    <text evidence="3">The sequence shown here is derived from an EMBL/GenBank/DDBJ whole genome shotgun (WGS) entry which is preliminary data.</text>
</comment>
<feature type="transmembrane region" description="Helical" evidence="2">
    <location>
        <begin position="515"/>
        <end position="537"/>
    </location>
</feature>